<dbReference type="AlphaFoldDB" id="A0A1D7XIU7"/>
<organism evidence="1 2">
    <name type="scientific">Clostridium taeniosporum</name>
    <dbReference type="NCBI Taxonomy" id="394958"/>
    <lineage>
        <taxon>Bacteria</taxon>
        <taxon>Bacillati</taxon>
        <taxon>Bacillota</taxon>
        <taxon>Clostridia</taxon>
        <taxon>Eubacteriales</taxon>
        <taxon>Clostridiaceae</taxon>
        <taxon>Clostridium</taxon>
    </lineage>
</organism>
<dbReference type="RefSeq" id="WP_069679174.1">
    <property type="nucleotide sequence ID" value="NZ_CP017253.2"/>
</dbReference>
<evidence type="ECO:0000313" key="1">
    <source>
        <dbReference type="EMBL" id="AOR23019.1"/>
    </source>
</evidence>
<dbReference type="Proteomes" id="UP000094652">
    <property type="component" value="Chromosome"/>
</dbReference>
<name>A0A1D7XIU7_9CLOT</name>
<dbReference type="STRING" id="394958.BGI42_04485"/>
<accession>A0A1D7XIU7</accession>
<dbReference type="OrthoDB" id="1864968at2"/>
<evidence type="ECO:0000313" key="2">
    <source>
        <dbReference type="Proteomes" id="UP000094652"/>
    </source>
</evidence>
<reference evidence="2" key="1">
    <citation type="submission" date="2016-09" db="EMBL/GenBank/DDBJ databases">
        <title>Genomics of Clostridium taeniosporum, an organism which forms endospores with ribbon-like appendages.</title>
        <authorList>
            <person name="Walker J.R."/>
        </authorList>
    </citation>
    <scope>NUCLEOTIDE SEQUENCE [LARGE SCALE GENOMIC DNA]</scope>
    <source>
        <strain evidence="2">1/k</strain>
    </source>
</reference>
<proteinExistence type="predicted"/>
<protein>
    <submittedName>
        <fullName evidence="1">Uncharacterized protein</fullName>
    </submittedName>
</protein>
<keyword evidence="2" id="KW-1185">Reference proteome</keyword>
<dbReference type="KEGG" id="ctae:BGI42_04485"/>
<sequence>MEENKIKVYIKVDKNNCITQIESSISNIDFINYIYIDEGYGQKYAHAQNYYLDKSLMDMQGRYNYKYEDNKVVELTDEEKEKLYIGEIEQNEEINSDLLDLTEIVVSQQKLIDQLTIEIKTIKGSEKNDI</sequence>
<dbReference type="EMBL" id="CP017253">
    <property type="protein sequence ID" value="AOR23019.1"/>
    <property type="molecule type" value="Genomic_DNA"/>
</dbReference>
<gene>
    <name evidence="1" type="ORF">BGI42_04485</name>
</gene>